<comment type="caution">
    <text evidence="1">The sequence shown here is derived from an EMBL/GenBank/DDBJ whole genome shotgun (WGS) entry which is preliminary data.</text>
</comment>
<name>A0AA36IL73_9DINO</name>
<feature type="non-terminal residue" evidence="1">
    <location>
        <position position="1"/>
    </location>
</feature>
<keyword evidence="2" id="KW-1185">Reference proteome</keyword>
<evidence type="ECO:0000313" key="1">
    <source>
        <dbReference type="EMBL" id="CAJ1388778.1"/>
    </source>
</evidence>
<proteinExistence type="predicted"/>
<organism evidence="1 2">
    <name type="scientific">Effrenium voratum</name>
    <dbReference type="NCBI Taxonomy" id="2562239"/>
    <lineage>
        <taxon>Eukaryota</taxon>
        <taxon>Sar</taxon>
        <taxon>Alveolata</taxon>
        <taxon>Dinophyceae</taxon>
        <taxon>Suessiales</taxon>
        <taxon>Symbiodiniaceae</taxon>
        <taxon>Effrenium</taxon>
    </lineage>
</organism>
<protein>
    <submittedName>
        <fullName evidence="1">Uncharacterized protein</fullName>
    </submittedName>
</protein>
<dbReference type="AlphaFoldDB" id="A0AA36IL73"/>
<feature type="non-terminal residue" evidence="1">
    <location>
        <position position="298"/>
    </location>
</feature>
<accession>A0AA36IL73</accession>
<evidence type="ECO:0000313" key="2">
    <source>
        <dbReference type="Proteomes" id="UP001178507"/>
    </source>
</evidence>
<sequence length="298" mass="32480">RALASHTAYREHFGGWPFNRATLTQRLEGATKPAQNLSWLGALSAAGQLAAKFAADIAYTAKWDGVLKGSVRWGASLQEFLEHTDVAPLWSKVSGSEKNDAVPMAGNDSFLQSADEQLDSFVSFVASEAKVTVKEMKDDDALQVRDAVDESKTLVSSLLSTVDGSVSCQQLALALRALEVSKVRGSPKAGTVLFWYDNESSGEQSSDPRRSLTPLRREQLEKTIMAAMSIREPEAPDWDADEAPALCPQACDVYIFTDGGRSTHGTNFTSMFTKTAGNVAQRRVNLIYSEEAVTEHRK</sequence>
<gene>
    <name evidence="1" type="ORF">EVOR1521_LOCUS14573</name>
</gene>
<dbReference type="EMBL" id="CAUJNA010001758">
    <property type="protein sequence ID" value="CAJ1388778.1"/>
    <property type="molecule type" value="Genomic_DNA"/>
</dbReference>
<dbReference type="Proteomes" id="UP001178507">
    <property type="component" value="Unassembled WGS sequence"/>
</dbReference>
<reference evidence="1" key="1">
    <citation type="submission" date="2023-08" db="EMBL/GenBank/DDBJ databases">
        <authorList>
            <person name="Chen Y."/>
            <person name="Shah S."/>
            <person name="Dougan E. K."/>
            <person name="Thang M."/>
            <person name="Chan C."/>
        </authorList>
    </citation>
    <scope>NUCLEOTIDE SEQUENCE</scope>
</reference>